<keyword evidence="3" id="KW-1133">Transmembrane helix</keyword>
<evidence type="ECO:0000256" key="2">
    <source>
        <dbReference type="ARBA" id="ARBA00022692"/>
    </source>
</evidence>
<protein>
    <submittedName>
        <fullName evidence="7">ATP synthase protein I -related</fullName>
    </submittedName>
</protein>
<dbReference type="PANTHER" id="PTHR34118">
    <property type="entry name" value="NF-KAPPA-B INHIBITOR-LIKE PROTEIN-RELATED"/>
    <property type="match status" value="1"/>
</dbReference>
<evidence type="ECO:0000256" key="1">
    <source>
        <dbReference type="ARBA" id="ARBA00004141"/>
    </source>
</evidence>
<dbReference type="Pfam" id="PF24763">
    <property type="entry name" value="CGL160_C"/>
    <property type="match status" value="1"/>
</dbReference>
<dbReference type="OrthoDB" id="3700at2759"/>
<reference evidence="7" key="1">
    <citation type="submission" date="2019-12" db="EMBL/GenBank/DDBJ databases">
        <authorList>
            <person name="Scholes J."/>
        </authorList>
    </citation>
    <scope>NUCLEOTIDE SEQUENCE</scope>
</reference>
<dbReference type="Proteomes" id="UP001153555">
    <property type="component" value="Unassembled WGS sequence"/>
</dbReference>
<feature type="region of interest" description="Disordered" evidence="5">
    <location>
        <begin position="14"/>
        <end position="58"/>
    </location>
</feature>
<dbReference type="InterPro" id="IPR056309">
    <property type="entry name" value="CGL160/ATPI_dom"/>
</dbReference>
<comment type="subcellular location">
    <subcellularLocation>
        <location evidence="1">Membrane</location>
        <topology evidence="1">Multi-pass membrane protein</topology>
    </subcellularLocation>
</comment>
<comment type="caution">
    <text evidence="7">The sequence shown here is derived from an EMBL/GenBank/DDBJ whole genome shotgun (WGS) entry which is preliminary data.</text>
</comment>
<dbReference type="PANTHER" id="PTHR34118:SF6">
    <property type="entry name" value="PROTEIN CONSERVED ONLY IN THE GREEN LINEAGE 160, CHLOROPLASTIC"/>
    <property type="match status" value="1"/>
</dbReference>
<evidence type="ECO:0000256" key="4">
    <source>
        <dbReference type="ARBA" id="ARBA00023136"/>
    </source>
</evidence>
<evidence type="ECO:0000256" key="5">
    <source>
        <dbReference type="SAM" id="MobiDB-lite"/>
    </source>
</evidence>
<keyword evidence="2" id="KW-0812">Transmembrane</keyword>
<organism evidence="7 8">
    <name type="scientific">Striga hermonthica</name>
    <name type="common">Purple witchweed</name>
    <name type="synonym">Buchnera hermonthica</name>
    <dbReference type="NCBI Taxonomy" id="68872"/>
    <lineage>
        <taxon>Eukaryota</taxon>
        <taxon>Viridiplantae</taxon>
        <taxon>Streptophyta</taxon>
        <taxon>Embryophyta</taxon>
        <taxon>Tracheophyta</taxon>
        <taxon>Spermatophyta</taxon>
        <taxon>Magnoliopsida</taxon>
        <taxon>eudicotyledons</taxon>
        <taxon>Gunneridae</taxon>
        <taxon>Pentapetalae</taxon>
        <taxon>asterids</taxon>
        <taxon>lamiids</taxon>
        <taxon>Lamiales</taxon>
        <taxon>Orobanchaceae</taxon>
        <taxon>Buchnereae</taxon>
        <taxon>Striga</taxon>
    </lineage>
</organism>
<evidence type="ECO:0000313" key="8">
    <source>
        <dbReference type="Proteomes" id="UP001153555"/>
    </source>
</evidence>
<feature type="compositionally biased region" description="Polar residues" evidence="5">
    <location>
        <begin position="14"/>
        <end position="30"/>
    </location>
</feature>
<dbReference type="AlphaFoldDB" id="A0A9N7NL36"/>
<sequence>MAIVNGCLSVTCTASPASQDFPNSSSQSRPPTKIILPNRKPLKWSTGVAPGNYGGPPATSKLRKYWGGDEDPLASDDYLWNRDFMGRMKRLIQAPDDAQDSSSDSSSSKEEPSGFLNLNRVMNLDSLDIDLSKELKATSATVVELEAEEQTVRGPGRRWRAAPTRREQEKWGRATKAATGGSDVMLRESRRSRGDPQVLAAQSREQYYKLKNKLQALTLAIGGFGVLSSYFAYTPEIAASYGAGLLGSVAYMRMLGNTVDSIADGAKGLVKGAIGQPRILIPVVLVMLYNRWNGILVPDYGFMHLELIPMLVGFFTYKIATLMQAIEDTFNAAGGQNQPPLSCSFVDFVEATLPAQSSPPGLFCLLSRFSLPSLGKHVGYNGGLSFCGVRGAVACSGSVAFASCPPPSPEAETGGLIWEVVFGSRLPNDSDFGLLLRHASSYGCRVVPSLVRMPWAYSGLGSGLSEFSVVVVVRGRPQFRRSGSSKPYGEFLDPCVFGLGVGASSVLRFGVGGWRRFWVLVRLEGRACF</sequence>
<keyword evidence="8" id="KW-1185">Reference proteome</keyword>
<gene>
    <name evidence="7" type="ORF">SHERM_27993</name>
</gene>
<accession>A0A9N7NL36</accession>
<evidence type="ECO:0000256" key="3">
    <source>
        <dbReference type="ARBA" id="ARBA00022989"/>
    </source>
</evidence>
<proteinExistence type="predicted"/>
<feature type="domain" description="CGL160/ATPI" evidence="6">
    <location>
        <begin position="195"/>
        <end position="327"/>
    </location>
</feature>
<feature type="compositionally biased region" description="Low complexity" evidence="5">
    <location>
        <begin position="94"/>
        <end position="106"/>
    </location>
</feature>
<keyword evidence="4" id="KW-0472">Membrane</keyword>
<evidence type="ECO:0000259" key="6">
    <source>
        <dbReference type="Pfam" id="PF24763"/>
    </source>
</evidence>
<dbReference type="EMBL" id="CACSLK010027837">
    <property type="protein sequence ID" value="CAA0832719.1"/>
    <property type="molecule type" value="Genomic_DNA"/>
</dbReference>
<name>A0A9N7NL36_STRHE</name>
<evidence type="ECO:0000313" key="7">
    <source>
        <dbReference type="EMBL" id="CAA0832719.1"/>
    </source>
</evidence>
<feature type="region of interest" description="Disordered" evidence="5">
    <location>
        <begin position="94"/>
        <end position="116"/>
    </location>
</feature>
<dbReference type="GO" id="GO:0016020">
    <property type="term" value="C:membrane"/>
    <property type="evidence" value="ECO:0007669"/>
    <property type="project" value="UniProtKB-SubCell"/>
</dbReference>